<feature type="domain" description="Competence protein CoiA C-terminal" evidence="1">
    <location>
        <begin position="4"/>
        <end position="103"/>
    </location>
</feature>
<proteinExistence type="predicted"/>
<keyword evidence="3" id="KW-1185">Reference proteome</keyword>
<dbReference type="Pfam" id="PF25166">
    <property type="entry name" value="CoiA_C"/>
    <property type="match status" value="1"/>
</dbReference>
<dbReference type="RefSeq" id="WP_251605248.1">
    <property type="nucleotide sequence ID" value="NZ_JAMQJY010000001.1"/>
</dbReference>
<accession>A0ABT0XH69</accession>
<dbReference type="InterPro" id="IPR057252">
    <property type="entry name" value="CoiA_C"/>
</dbReference>
<organism evidence="2 3">
    <name type="scientific">Alkalicoccobacillus plakortidis</name>
    <dbReference type="NCBI Taxonomy" id="444060"/>
    <lineage>
        <taxon>Bacteria</taxon>
        <taxon>Bacillati</taxon>
        <taxon>Bacillota</taxon>
        <taxon>Bacilli</taxon>
        <taxon>Bacillales</taxon>
        <taxon>Bacillaceae</taxon>
        <taxon>Alkalicoccobacillus</taxon>
    </lineage>
</organism>
<sequence length="126" mass="14775">MSIQHQIKTAPHIWQTILLIKTFHLLPLNQMIEQHVLESNITTFVMNGTIIFRNHQVLDLNELISQMVFEYCQLLLAFGMIKKLNHTDYLYIKPVSLPKSVDQANQMDQNLSNLRQNTPNILHIQR</sequence>
<dbReference type="Proteomes" id="UP001203665">
    <property type="component" value="Unassembled WGS sequence"/>
</dbReference>
<name>A0ABT0XH69_9BACI</name>
<protein>
    <recommendedName>
        <fullName evidence="1">Competence protein CoiA C-terminal domain-containing protein</fullName>
    </recommendedName>
</protein>
<reference evidence="2" key="1">
    <citation type="submission" date="2022-06" db="EMBL/GenBank/DDBJ databases">
        <title>Alkalicoccobacillus porphyridii sp. nov., isolated from a marine red alga, Porphyridium purpureum and reclassification of Shouchella plakortidis and Shouchella gibsonii as Alkalicoccobacillus plakortidis comb. nov. and Alkalicoccobacillus gibsonii comb. nov.</title>
        <authorList>
            <person name="Kim K.H."/>
            <person name="Lee J.K."/>
            <person name="Han D.M."/>
            <person name="Baek J.H."/>
            <person name="Jeon C.O."/>
        </authorList>
    </citation>
    <scope>NUCLEOTIDE SEQUENCE</scope>
    <source>
        <strain evidence="2">DSM 19153</strain>
    </source>
</reference>
<evidence type="ECO:0000313" key="3">
    <source>
        <dbReference type="Proteomes" id="UP001203665"/>
    </source>
</evidence>
<dbReference type="EMBL" id="JAMQJY010000001">
    <property type="protein sequence ID" value="MCM2675055.1"/>
    <property type="molecule type" value="Genomic_DNA"/>
</dbReference>
<evidence type="ECO:0000313" key="2">
    <source>
        <dbReference type="EMBL" id="MCM2675055.1"/>
    </source>
</evidence>
<comment type="caution">
    <text evidence="2">The sequence shown here is derived from an EMBL/GenBank/DDBJ whole genome shotgun (WGS) entry which is preliminary data.</text>
</comment>
<gene>
    <name evidence="2" type="ORF">NDM98_05850</name>
</gene>
<evidence type="ECO:0000259" key="1">
    <source>
        <dbReference type="Pfam" id="PF25166"/>
    </source>
</evidence>